<proteinExistence type="predicted"/>
<evidence type="ECO:0000313" key="1">
    <source>
        <dbReference type="EMBL" id="MBE9029623.1"/>
    </source>
</evidence>
<comment type="caution">
    <text evidence="1">The sequence shown here is derived from an EMBL/GenBank/DDBJ whole genome shotgun (WGS) entry which is preliminary data.</text>
</comment>
<accession>A0A928VJ77</accession>
<dbReference type="Proteomes" id="UP000625316">
    <property type="component" value="Unassembled WGS sequence"/>
</dbReference>
<organism evidence="1 2">
    <name type="scientific">Romeriopsis navalis LEGE 11480</name>
    <dbReference type="NCBI Taxonomy" id="2777977"/>
    <lineage>
        <taxon>Bacteria</taxon>
        <taxon>Bacillati</taxon>
        <taxon>Cyanobacteriota</taxon>
        <taxon>Cyanophyceae</taxon>
        <taxon>Leptolyngbyales</taxon>
        <taxon>Leptolyngbyaceae</taxon>
        <taxon>Romeriopsis</taxon>
        <taxon>Romeriopsis navalis</taxon>
    </lineage>
</organism>
<sequence length="85" mass="9863">MLWSADRPVREVESEFAREVQVRSQRMQQMQEQVQVAVVNIAITSLCPLPAGEVLYALESDAVSGVFQFDPVRDRENRWFHNAHY</sequence>
<gene>
    <name evidence="1" type="ORF">IQ266_07760</name>
</gene>
<keyword evidence="2" id="KW-1185">Reference proteome</keyword>
<evidence type="ECO:0000313" key="2">
    <source>
        <dbReference type="Proteomes" id="UP000625316"/>
    </source>
</evidence>
<dbReference type="AlphaFoldDB" id="A0A928VJ77"/>
<dbReference type="EMBL" id="JADEXQ010000019">
    <property type="protein sequence ID" value="MBE9029623.1"/>
    <property type="molecule type" value="Genomic_DNA"/>
</dbReference>
<protein>
    <submittedName>
        <fullName evidence="1">Uncharacterized protein</fullName>
    </submittedName>
</protein>
<name>A0A928VJ77_9CYAN</name>
<dbReference type="RefSeq" id="WP_264324441.1">
    <property type="nucleotide sequence ID" value="NZ_JADEXQ010000019.1"/>
</dbReference>
<reference evidence="1" key="1">
    <citation type="submission" date="2020-10" db="EMBL/GenBank/DDBJ databases">
        <authorList>
            <person name="Castelo-Branco R."/>
            <person name="Eusebio N."/>
            <person name="Adriana R."/>
            <person name="Vieira A."/>
            <person name="Brugerolle De Fraissinette N."/>
            <person name="Rezende De Castro R."/>
            <person name="Schneider M.P."/>
            <person name="Vasconcelos V."/>
            <person name="Leao P.N."/>
        </authorList>
    </citation>
    <scope>NUCLEOTIDE SEQUENCE</scope>
    <source>
        <strain evidence="1">LEGE 11480</strain>
    </source>
</reference>